<keyword evidence="4" id="KW-0547">Nucleotide-binding</keyword>
<dbReference type="InterPro" id="IPR017871">
    <property type="entry name" value="ABC_transporter-like_CS"/>
</dbReference>
<dbReference type="PANTHER" id="PTHR43875:SF1">
    <property type="entry name" value="OSMOPROTECTIVE COMPOUNDS UPTAKE ATP-BINDING PROTEIN GGTA"/>
    <property type="match status" value="1"/>
</dbReference>
<dbReference type="Gene3D" id="2.40.50.140">
    <property type="entry name" value="Nucleic acid-binding proteins"/>
    <property type="match status" value="1"/>
</dbReference>
<keyword evidence="3" id="KW-0813">Transport</keyword>
<dbReference type="NCBIfam" id="NF008653">
    <property type="entry name" value="PRK11650.1"/>
    <property type="match status" value="1"/>
</dbReference>
<dbReference type="PROSITE" id="PS50893">
    <property type="entry name" value="ABC_TRANSPORTER_2"/>
    <property type="match status" value="1"/>
</dbReference>
<keyword evidence="5 7" id="KW-0067">ATP-binding</keyword>
<dbReference type="GO" id="GO:0008643">
    <property type="term" value="P:carbohydrate transport"/>
    <property type="evidence" value="ECO:0007669"/>
    <property type="project" value="InterPro"/>
</dbReference>
<evidence type="ECO:0000256" key="5">
    <source>
        <dbReference type="ARBA" id="ARBA00022840"/>
    </source>
</evidence>
<comment type="similarity">
    <text evidence="2">Belongs to the ABC transporter superfamily.</text>
</comment>
<evidence type="ECO:0000256" key="2">
    <source>
        <dbReference type="ARBA" id="ARBA00005417"/>
    </source>
</evidence>
<dbReference type="PANTHER" id="PTHR43875">
    <property type="entry name" value="MALTODEXTRIN IMPORT ATP-BINDING PROTEIN MSMX"/>
    <property type="match status" value="1"/>
</dbReference>
<keyword evidence="7" id="KW-0762">Sugar transport</keyword>
<protein>
    <submittedName>
        <fullName evidence="7">Multiple sugar transport system ATP-binding protein</fullName>
    </submittedName>
</protein>
<dbReference type="AlphaFoldDB" id="A0A1G5ZH38"/>
<dbReference type="SUPFAM" id="SSF52540">
    <property type="entry name" value="P-loop containing nucleoside triphosphate hydrolases"/>
    <property type="match status" value="1"/>
</dbReference>
<dbReference type="CDD" id="cd03301">
    <property type="entry name" value="ABC_MalK_N"/>
    <property type="match status" value="1"/>
</dbReference>
<dbReference type="SMART" id="SM00382">
    <property type="entry name" value="AAA"/>
    <property type="match status" value="1"/>
</dbReference>
<accession>A0A1G5ZH38</accession>
<dbReference type="EMBL" id="FMXM01000020">
    <property type="protein sequence ID" value="SDA94201.1"/>
    <property type="molecule type" value="Genomic_DNA"/>
</dbReference>
<proteinExistence type="inferred from homology"/>
<dbReference type="GO" id="GO:0016887">
    <property type="term" value="F:ATP hydrolysis activity"/>
    <property type="evidence" value="ECO:0007669"/>
    <property type="project" value="InterPro"/>
</dbReference>
<dbReference type="InterPro" id="IPR040582">
    <property type="entry name" value="OB_MalK-like"/>
</dbReference>
<dbReference type="GO" id="GO:0055052">
    <property type="term" value="C:ATP-binding cassette (ABC) transporter complex, substrate-binding subunit-containing"/>
    <property type="evidence" value="ECO:0007669"/>
    <property type="project" value="TreeGrafter"/>
</dbReference>
<feature type="domain" description="ABC transporter" evidence="6">
    <location>
        <begin position="4"/>
        <end position="234"/>
    </location>
</feature>
<dbReference type="Gene3D" id="2.40.50.100">
    <property type="match status" value="1"/>
</dbReference>
<dbReference type="STRING" id="1165689.SAMN02927914_05119"/>
<dbReference type="PROSITE" id="PS00211">
    <property type="entry name" value="ABC_TRANSPORTER_1"/>
    <property type="match status" value="1"/>
</dbReference>
<dbReference type="OrthoDB" id="7817850at2"/>
<sequence>MSAITCSHVEKSYGATTVIRDLNLSIEEHEFVVFLGPSGCGKSTLLRMLAGLEDISGGEVSIGGKVVNDLDPGDRGIAMVFQNYALYPHMTIFDNIAFGLKRQKVPKAEIQQRVEAVSKTLGLDPYLSRKPAELSGGQQQRVAIARAMIKTPKVFLFDEPLSNLDAKLRNHMRVEIARLHQSLNTTTVYVTHDQLEAMTLADRIVLLRDGRIEQIGSPAEIYERPGNLFVAGFIGTPNMNFIDVTIGRKADGWTLTNAGTVFSIDGSRFKLQHGERAVLGIRPPDLKPAAPDASGNLLAGTADLIEFHGNDALVTFGLGGKEISALVSSRACPVIRGDVRYTFDESSLHLFDAKSGASLLIQ</sequence>
<evidence type="ECO:0000256" key="4">
    <source>
        <dbReference type="ARBA" id="ARBA00022741"/>
    </source>
</evidence>
<evidence type="ECO:0000259" key="6">
    <source>
        <dbReference type="PROSITE" id="PS50893"/>
    </source>
</evidence>
<dbReference type="InterPro" id="IPR003439">
    <property type="entry name" value="ABC_transporter-like_ATP-bd"/>
</dbReference>
<dbReference type="SUPFAM" id="SSF50331">
    <property type="entry name" value="MOP-like"/>
    <property type="match status" value="1"/>
</dbReference>
<evidence type="ECO:0000313" key="7">
    <source>
        <dbReference type="EMBL" id="SDA94201.1"/>
    </source>
</evidence>
<dbReference type="Proteomes" id="UP000198588">
    <property type="component" value="Unassembled WGS sequence"/>
</dbReference>
<dbReference type="Pfam" id="PF17912">
    <property type="entry name" value="OB_MalK"/>
    <property type="match status" value="1"/>
</dbReference>
<comment type="subcellular location">
    <subcellularLocation>
        <location evidence="1">Cell inner membrane</location>
        <topology evidence="1">Peripheral membrane protein</topology>
    </subcellularLocation>
</comment>
<dbReference type="InterPro" id="IPR003593">
    <property type="entry name" value="AAA+_ATPase"/>
</dbReference>
<evidence type="ECO:0000256" key="1">
    <source>
        <dbReference type="ARBA" id="ARBA00004417"/>
    </source>
</evidence>
<reference evidence="7 8" key="1">
    <citation type="submission" date="2016-10" db="EMBL/GenBank/DDBJ databases">
        <authorList>
            <person name="de Groot N.N."/>
        </authorList>
    </citation>
    <scope>NUCLEOTIDE SEQUENCE [LARGE SCALE GENOMIC DNA]</scope>
    <source>
        <strain evidence="7 8">CGMCC 1.12097</strain>
    </source>
</reference>
<dbReference type="Pfam" id="PF00005">
    <property type="entry name" value="ABC_tran"/>
    <property type="match status" value="1"/>
</dbReference>
<name>A0A1G5ZH38_9HYPH</name>
<dbReference type="InterPro" id="IPR012340">
    <property type="entry name" value="NA-bd_OB-fold"/>
</dbReference>
<dbReference type="GO" id="GO:0140359">
    <property type="term" value="F:ABC-type transporter activity"/>
    <property type="evidence" value="ECO:0007669"/>
    <property type="project" value="InterPro"/>
</dbReference>
<dbReference type="FunFam" id="3.40.50.300:FF:000042">
    <property type="entry name" value="Maltose/maltodextrin ABC transporter, ATP-binding protein"/>
    <property type="match status" value="1"/>
</dbReference>
<evidence type="ECO:0000313" key="8">
    <source>
        <dbReference type="Proteomes" id="UP000198588"/>
    </source>
</evidence>
<evidence type="ECO:0000256" key="3">
    <source>
        <dbReference type="ARBA" id="ARBA00022448"/>
    </source>
</evidence>
<dbReference type="InterPro" id="IPR008995">
    <property type="entry name" value="Mo/tungstate-bd_C_term_dom"/>
</dbReference>
<dbReference type="Gene3D" id="3.40.50.300">
    <property type="entry name" value="P-loop containing nucleotide triphosphate hydrolases"/>
    <property type="match status" value="1"/>
</dbReference>
<dbReference type="GO" id="GO:0005524">
    <property type="term" value="F:ATP binding"/>
    <property type="evidence" value="ECO:0007669"/>
    <property type="project" value="UniProtKB-KW"/>
</dbReference>
<dbReference type="RefSeq" id="WP_091583984.1">
    <property type="nucleotide sequence ID" value="NZ_FMXM01000020.1"/>
</dbReference>
<gene>
    <name evidence="7" type="ORF">SAMN02927914_05119</name>
</gene>
<dbReference type="InterPro" id="IPR027417">
    <property type="entry name" value="P-loop_NTPase"/>
</dbReference>
<dbReference type="InterPro" id="IPR047641">
    <property type="entry name" value="ABC_transpr_MalK/UgpC-like"/>
</dbReference>
<dbReference type="InterPro" id="IPR015855">
    <property type="entry name" value="ABC_transpr_MalK-like"/>
</dbReference>
<organism evidence="7 8">
    <name type="scientific">Mesorhizobium qingshengii</name>
    <dbReference type="NCBI Taxonomy" id="1165689"/>
    <lineage>
        <taxon>Bacteria</taxon>
        <taxon>Pseudomonadati</taxon>
        <taxon>Pseudomonadota</taxon>
        <taxon>Alphaproteobacteria</taxon>
        <taxon>Hyphomicrobiales</taxon>
        <taxon>Phyllobacteriaceae</taxon>
        <taxon>Mesorhizobium</taxon>
    </lineage>
</organism>